<feature type="compositionally biased region" description="Basic and acidic residues" evidence="1">
    <location>
        <begin position="223"/>
        <end position="239"/>
    </location>
</feature>
<dbReference type="STRING" id="310781.SAMN05216259_12092"/>
<feature type="transmembrane region" description="Helical" evidence="2">
    <location>
        <begin position="172"/>
        <end position="196"/>
    </location>
</feature>
<name>A0A1H0R202_9ACTN</name>
<reference evidence="4 5" key="1">
    <citation type="submission" date="2016-10" db="EMBL/GenBank/DDBJ databases">
        <authorList>
            <person name="de Groot N.N."/>
        </authorList>
    </citation>
    <scope>NUCLEOTIDE SEQUENCE [LARGE SCALE GENOMIC DNA]</scope>
    <source>
        <strain evidence="4 5">CGMCC 4.2022</strain>
    </source>
</reference>
<dbReference type="RefSeq" id="WP_245771780.1">
    <property type="nucleotide sequence ID" value="NZ_FNIE01000020.1"/>
</dbReference>
<dbReference type="SUPFAM" id="SSF48317">
    <property type="entry name" value="Acid phosphatase/Vanadium-dependent haloperoxidase"/>
    <property type="match status" value="1"/>
</dbReference>
<evidence type="ECO:0000259" key="3">
    <source>
        <dbReference type="SMART" id="SM00014"/>
    </source>
</evidence>
<sequence>MRDKGYATMAKVASSSVHPDISMLRGINGLARHAPHGVDRVVEAAGGYGLVVLTGLLALACWWRVARRSADAPAAVAGVLWAPLAAGLALLLDIPVRALVQRPRPYVEHDGLEVLVHGGSRYSFVSGQAAVTAAVAVALFMVSRRYGIAALLVALAEGFCQVYVGADYPTDVIGGYALGTATVLLLAPPAVALLTAPARALAPTRLGPLIRAPRPAAPQGDLDPPRRMRHSATDKDLAA</sequence>
<evidence type="ECO:0000256" key="2">
    <source>
        <dbReference type="SAM" id="Phobius"/>
    </source>
</evidence>
<keyword evidence="2" id="KW-0472">Membrane</keyword>
<dbReference type="Gene3D" id="1.20.144.10">
    <property type="entry name" value="Phosphatidic acid phosphatase type 2/haloperoxidase"/>
    <property type="match status" value="1"/>
</dbReference>
<keyword evidence="2" id="KW-0812">Transmembrane</keyword>
<dbReference type="SMART" id="SM00014">
    <property type="entry name" value="acidPPc"/>
    <property type="match status" value="1"/>
</dbReference>
<organism evidence="4 5">
    <name type="scientific">Actinacidiphila guanduensis</name>
    <dbReference type="NCBI Taxonomy" id="310781"/>
    <lineage>
        <taxon>Bacteria</taxon>
        <taxon>Bacillati</taxon>
        <taxon>Actinomycetota</taxon>
        <taxon>Actinomycetes</taxon>
        <taxon>Kitasatosporales</taxon>
        <taxon>Streptomycetaceae</taxon>
        <taxon>Actinacidiphila</taxon>
    </lineage>
</organism>
<dbReference type="Pfam" id="PF01569">
    <property type="entry name" value="PAP2"/>
    <property type="match status" value="1"/>
</dbReference>
<feature type="transmembrane region" description="Helical" evidence="2">
    <location>
        <begin position="45"/>
        <end position="63"/>
    </location>
</feature>
<accession>A0A1H0R202</accession>
<dbReference type="AlphaFoldDB" id="A0A1H0R202"/>
<feature type="transmembrane region" description="Helical" evidence="2">
    <location>
        <begin position="75"/>
        <end position="100"/>
    </location>
</feature>
<feature type="region of interest" description="Disordered" evidence="1">
    <location>
        <begin position="210"/>
        <end position="239"/>
    </location>
</feature>
<feature type="domain" description="Phosphatidic acid phosphatase type 2/haloperoxidase" evidence="3">
    <location>
        <begin position="76"/>
        <end position="187"/>
    </location>
</feature>
<evidence type="ECO:0000313" key="4">
    <source>
        <dbReference type="EMBL" id="SDP23405.1"/>
    </source>
</evidence>
<dbReference type="EMBL" id="FNIE01000020">
    <property type="protein sequence ID" value="SDP23405.1"/>
    <property type="molecule type" value="Genomic_DNA"/>
</dbReference>
<evidence type="ECO:0000256" key="1">
    <source>
        <dbReference type="SAM" id="MobiDB-lite"/>
    </source>
</evidence>
<dbReference type="Proteomes" id="UP000199341">
    <property type="component" value="Unassembled WGS sequence"/>
</dbReference>
<keyword evidence="2" id="KW-1133">Transmembrane helix</keyword>
<dbReference type="InterPro" id="IPR036938">
    <property type="entry name" value="PAP2/HPO_sf"/>
</dbReference>
<gene>
    <name evidence="4" type="ORF">SAMN05216259_12092</name>
</gene>
<feature type="transmembrane region" description="Helical" evidence="2">
    <location>
        <begin position="148"/>
        <end position="166"/>
    </location>
</feature>
<dbReference type="InterPro" id="IPR000326">
    <property type="entry name" value="PAP2/HPO"/>
</dbReference>
<feature type="transmembrane region" description="Helical" evidence="2">
    <location>
        <begin position="120"/>
        <end position="141"/>
    </location>
</feature>
<protein>
    <submittedName>
        <fullName evidence="4">Undecaprenyl-diphosphatase</fullName>
    </submittedName>
</protein>
<evidence type="ECO:0000313" key="5">
    <source>
        <dbReference type="Proteomes" id="UP000199341"/>
    </source>
</evidence>
<proteinExistence type="predicted"/>
<keyword evidence="5" id="KW-1185">Reference proteome</keyword>